<dbReference type="AlphaFoldDB" id="A0A2A3MCI4"/>
<sequence>MDSETLRIFSAVAAELSITRAAARLGRAPSNVSTRIQQLEGELGIELFSRVGKRMSLSAAGERLVEYSARLLALEEEARHVVSAGGHAGGLRIGSMESTAAARLPAVLASYHRHYPQTRLQLQTGPSRPLLEKVRNGQLDCAFVALPADFGGLDGLSELGLQGCAVWREQLLLALPADALPAEGVSGIVLRSLAAFPQGCTYRGIAEQWLGVPGSLEWRVQEMNSYHAMIACVAAGTCVSLLPESVLMLSPAHRQLQTLPVVQADTLLVWRQHYATPAFERLQTLLPEAPDAPAV</sequence>
<evidence type="ECO:0000313" key="7">
    <source>
        <dbReference type="Proteomes" id="UP000242313"/>
    </source>
</evidence>
<accession>A0A2A3MCI4</accession>
<keyword evidence="7" id="KW-1185">Reference proteome</keyword>
<organism evidence="6 7">
    <name type="scientific">Pseudomonas abyssi</name>
    <dbReference type="NCBI Taxonomy" id="170540"/>
    <lineage>
        <taxon>Bacteria</taxon>
        <taxon>Pseudomonadati</taxon>
        <taxon>Pseudomonadota</taxon>
        <taxon>Gammaproteobacteria</taxon>
        <taxon>Pseudomonadales</taxon>
        <taxon>Pseudomonadaceae</taxon>
        <taxon>Pseudomonas</taxon>
    </lineage>
</organism>
<dbReference type="SUPFAM" id="SSF46785">
    <property type="entry name" value="Winged helix' DNA-binding domain"/>
    <property type="match status" value="1"/>
</dbReference>
<dbReference type="EMBL" id="NTMR01000038">
    <property type="protein sequence ID" value="PBK02518.1"/>
    <property type="molecule type" value="Genomic_DNA"/>
</dbReference>
<dbReference type="InterPro" id="IPR005119">
    <property type="entry name" value="LysR_subst-bd"/>
</dbReference>
<comment type="caution">
    <text evidence="6">The sequence shown here is derived from an EMBL/GenBank/DDBJ whole genome shotgun (WGS) entry which is preliminary data.</text>
</comment>
<dbReference type="PANTHER" id="PTHR30126">
    <property type="entry name" value="HTH-TYPE TRANSCRIPTIONAL REGULATOR"/>
    <property type="match status" value="1"/>
</dbReference>
<name>A0A2A3MCI4_9PSED</name>
<protein>
    <submittedName>
        <fullName evidence="6">LysR family transcriptional regulator</fullName>
    </submittedName>
</protein>
<keyword evidence="4" id="KW-0804">Transcription</keyword>
<dbReference type="Pfam" id="PF03466">
    <property type="entry name" value="LysR_substrate"/>
    <property type="match status" value="1"/>
</dbReference>
<dbReference type="InterPro" id="IPR000847">
    <property type="entry name" value="LysR_HTH_N"/>
</dbReference>
<dbReference type="GO" id="GO:0000976">
    <property type="term" value="F:transcription cis-regulatory region binding"/>
    <property type="evidence" value="ECO:0007669"/>
    <property type="project" value="TreeGrafter"/>
</dbReference>
<proteinExistence type="inferred from homology"/>
<feature type="domain" description="HTH lysR-type" evidence="5">
    <location>
        <begin position="1"/>
        <end position="58"/>
    </location>
</feature>
<dbReference type="InterPro" id="IPR036388">
    <property type="entry name" value="WH-like_DNA-bd_sf"/>
</dbReference>
<dbReference type="Proteomes" id="UP000242313">
    <property type="component" value="Unassembled WGS sequence"/>
</dbReference>
<evidence type="ECO:0000256" key="1">
    <source>
        <dbReference type="ARBA" id="ARBA00009437"/>
    </source>
</evidence>
<comment type="similarity">
    <text evidence="1">Belongs to the LysR transcriptional regulatory family.</text>
</comment>
<dbReference type="GO" id="GO:0003700">
    <property type="term" value="F:DNA-binding transcription factor activity"/>
    <property type="evidence" value="ECO:0007669"/>
    <property type="project" value="InterPro"/>
</dbReference>
<reference evidence="6 7" key="1">
    <citation type="submission" date="2017-09" db="EMBL/GenBank/DDBJ databases">
        <title>Pseudomonas abyssi sp. nov. isolated from Abyssopelagic Water.</title>
        <authorList>
            <person name="Wei Y."/>
        </authorList>
    </citation>
    <scope>NUCLEOTIDE SEQUENCE [LARGE SCALE GENOMIC DNA]</scope>
    <source>
        <strain evidence="6 7">MT5</strain>
    </source>
</reference>
<keyword evidence="2" id="KW-0805">Transcription regulation</keyword>
<dbReference type="SUPFAM" id="SSF53850">
    <property type="entry name" value="Periplasmic binding protein-like II"/>
    <property type="match status" value="1"/>
</dbReference>
<dbReference type="InterPro" id="IPR036390">
    <property type="entry name" value="WH_DNA-bd_sf"/>
</dbReference>
<keyword evidence="3" id="KW-0238">DNA-binding</keyword>
<dbReference type="Gene3D" id="1.10.10.10">
    <property type="entry name" value="Winged helix-like DNA-binding domain superfamily/Winged helix DNA-binding domain"/>
    <property type="match status" value="1"/>
</dbReference>
<dbReference type="PROSITE" id="PS50931">
    <property type="entry name" value="HTH_LYSR"/>
    <property type="match status" value="1"/>
</dbReference>
<evidence type="ECO:0000313" key="6">
    <source>
        <dbReference type="EMBL" id="PBK02518.1"/>
    </source>
</evidence>
<evidence type="ECO:0000259" key="5">
    <source>
        <dbReference type="PROSITE" id="PS50931"/>
    </source>
</evidence>
<dbReference type="RefSeq" id="WP_096006421.1">
    <property type="nucleotide sequence ID" value="NZ_NTMR01000038.1"/>
</dbReference>
<dbReference type="Gene3D" id="3.40.190.10">
    <property type="entry name" value="Periplasmic binding protein-like II"/>
    <property type="match status" value="2"/>
</dbReference>
<evidence type="ECO:0000256" key="2">
    <source>
        <dbReference type="ARBA" id="ARBA00023015"/>
    </source>
</evidence>
<dbReference type="PANTHER" id="PTHR30126:SF40">
    <property type="entry name" value="HTH-TYPE TRANSCRIPTIONAL REGULATOR GLTR"/>
    <property type="match status" value="1"/>
</dbReference>
<dbReference type="FunFam" id="1.10.10.10:FF:000001">
    <property type="entry name" value="LysR family transcriptional regulator"/>
    <property type="match status" value="1"/>
</dbReference>
<evidence type="ECO:0000256" key="3">
    <source>
        <dbReference type="ARBA" id="ARBA00023125"/>
    </source>
</evidence>
<gene>
    <name evidence="6" type="ORF">CNQ84_19380</name>
</gene>
<evidence type="ECO:0000256" key="4">
    <source>
        <dbReference type="ARBA" id="ARBA00023163"/>
    </source>
</evidence>
<dbReference type="Pfam" id="PF00126">
    <property type="entry name" value="HTH_1"/>
    <property type="match status" value="1"/>
</dbReference>